<dbReference type="PROSITE" id="PS50977">
    <property type="entry name" value="HTH_TETR_2"/>
    <property type="match status" value="1"/>
</dbReference>
<dbReference type="SUPFAM" id="SSF46689">
    <property type="entry name" value="Homeodomain-like"/>
    <property type="match status" value="1"/>
</dbReference>
<organism evidence="4 5">
    <name type="scientific">Frankia nepalensis</name>
    <dbReference type="NCBI Taxonomy" id="1836974"/>
    <lineage>
        <taxon>Bacteria</taxon>
        <taxon>Bacillati</taxon>
        <taxon>Actinomycetota</taxon>
        <taxon>Actinomycetes</taxon>
        <taxon>Frankiales</taxon>
        <taxon>Frankiaceae</taxon>
        <taxon>Frankia</taxon>
    </lineage>
</organism>
<dbReference type="PANTHER" id="PTHR30055:SF239">
    <property type="entry name" value="TRANSCRIPTIONAL REGULATORY PROTEIN"/>
    <property type="match status" value="1"/>
</dbReference>
<reference evidence="4" key="1">
    <citation type="submission" date="2020-12" db="EMBL/GenBank/DDBJ databases">
        <title>Genomic characterization of non-nitrogen-fixing Frankia strains.</title>
        <authorList>
            <person name="Carlos-Shanley C."/>
            <person name="Guerra T."/>
            <person name="Hahn D."/>
        </authorList>
    </citation>
    <scope>NUCLEOTIDE SEQUENCE</scope>
    <source>
        <strain evidence="4">CN6</strain>
    </source>
</reference>
<sequence>MAPPTRTPRGTWIEAGLRALAAGGPDAVRVEPLATALGVTRGGFYWHFKDRQALLDELLDAWERMSTDEVIERVENEGGNPRDKVRKAGALTFSETLLPIDLAVRDWARRDPAVAERLRRVDNRRMDYARQLFSAFCPDPNDVEARSMLAFSLAVGRHFLAADHGTLTRAQVLDLAVRRLLT</sequence>
<feature type="domain" description="HTH tetR-type" evidence="3">
    <location>
        <begin position="6"/>
        <end position="66"/>
    </location>
</feature>
<accession>A0A937UUT4</accession>
<dbReference type="Proteomes" id="UP000604475">
    <property type="component" value="Unassembled WGS sequence"/>
</dbReference>
<evidence type="ECO:0000313" key="5">
    <source>
        <dbReference type="Proteomes" id="UP000604475"/>
    </source>
</evidence>
<evidence type="ECO:0000256" key="1">
    <source>
        <dbReference type="ARBA" id="ARBA00023125"/>
    </source>
</evidence>
<dbReference type="InterPro" id="IPR001647">
    <property type="entry name" value="HTH_TetR"/>
</dbReference>
<protein>
    <submittedName>
        <fullName evidence="4">TetR/AcrR family transcriptional regulator</fullName>
    </submittedName>
</protein>
<dbReference type="GO" id="GO:0003700">
    <property type="term" value="F:DNA-binding transcription factor activity"/>
    <property type="evidence" value="ECO:0007669"/>
    <property type="project" value="TreeGrafter"/>
</dbReference>
<evidence type="ECO:0000256" key="2">
    <source>
        <dbReference type="PROSITE-ProRule" id="PRU00335"/>
    </source>
</evidence>
<name>A0A937UUT4_9ACTN</name>
<comment type="caution">
    <text evidence="4">The sequence shown here is derived from an EMBL/GenBank/DDBJ whole genome shotgun (WGS) entry which is preliminary data.</text>
</comment>
<dbReference type="AlphaFoldDB" id="A0A937UUT4"/>
<dbReference type="GO" id="GO:0000976">
    <property type="term" value="F:transcription cis-regulatory region binding"/>
    <property type="evidence" value="ECO:0007669"/>
    <property type="project" value="TreeGrafter"/>
</dbReference>
<proteinExistence type="predicted"/>
<dbReference type="InterPro" id="IPR009057">
    <property type="entry name" value="Homeodomain-like_sf"/>
</dbReference>
<dbReference type="PANTHER" id="PTHR30055">
    <property type="entry name" value="HTH-TYPE TRANSCRIPTIONAL REGULATOR RUTR"/>
    <property type="match status" value="1"/>
</dbReference>
<evidence type="ECO:0000313" key="4">
    <source>
        <dbReference type="EMBL" id="MBL7631516.1"/>
    </source>
</evidence>
<evidence type="ECO:0000259" key="3">
    <source>
        <dbReference type="PROSITE" id="PS50977"/>
    </source>
</evidence>
<feature type="DNA-binding region" description="H-T-H motif" evidence="2">
    <location>
        <begin position="29"/>
        <end position="48"/>
    </location>
</feature>
<dbReference type="EMBL" id="JAEACQ010000275">
    <property type="protein sequence ID" value="MBL7631516.1"/>
    <property type="molecule type" value="Genomic_DNA"/>
</dbReference>
<gene>
    <name evidence="4" type="ORF">I7412_31035</name>
</gene>
<dbReference type="InterPro" id="IPR050109">
    <property type="entry name" value="HTH-type_TetR-like_transc_reg"/>
</dbReference>
<keyword evidence="5" id="KW-1185">Reference proteome</keyword>
<dbReference type="Pfam" id="PF00440">
    <property type="entry name" value="TetR_N"/>
    <property type="match status" value="1"/>
</dbReference>
<dbReference type="RefSeq" id="WP_203004490.1">
    <property type="nucleotide sequence ID" value="NZ_JADWYU010000157.1"/>
</dbReference>
<keyword evidence="1 2" id="KW-0238">DNA-binding</keyword>
<dbReference type="Gene3D" id="1.10.357.10">
    <property type="entry name" value="Tetracycline Repressor, domain 2"/>
    <property type="match status" value="1"/>
</dbReference>